<proteinExistence type="predicted"/>
<reference evidence="1" key="1">
    <citation type="submission" date="2023-07" db="EMBL/GenBank/DDBJ databases">
        <title>Black Yeasts Isolated from many extreme environments.</title>
        <authorList>
            <person name="Coleine C."/>
            <person name="Stajich J.E."/>
            <person name="Selbmann L."/>
        </authorList>
    </citation>
    <scope>NUCLEOTIDE SEQUENCE</scope>
    <source>
        <strain evidence="1">CCFEE 5714</strain>
    </source>
</reference>
<accession>A0ACC3NLF1</accession>
<gene>
    <name evidence="1" type="primary">YTM1_1</name>
    <name evidence="1" type="ORF">LTR37_004776</name>
</gene>
<evidence type="ECO:0000313" key="1">
    <source>
        <dbReference type="EMBL" id="KAK3718860.1"/>
    </source>
</evidence>
<sequence>MADSSDLPQSILSYISHNEYPDTDALSSTSLTSPSTLQILLQSLQSAQKEAQDEIRTLSRSAAPDIDAWIARAKDLQADILRSRETATEIVREADQVRALRDEAEDQGKKFELLEKEVRFNETLTGTLEHVQYANGLLATVQEEAVKGSVEKALAKLEDAEASIAGLDGMRGTRAVEVLRQRGEELRKGLVETTTMQWNALIAIDVDVKSVKVRQKMSGGAAVDGIRLDAVVAAAQGLEIFDSLLQKLARDIDRAVLKPRLHVDEENEAVYTITTSSNAEEASLYCKDVGSASLFQDLHTILTFFSEHLSTTITVPLSHHLFPALTSRLEAQWLDPGIPVSMDDLPDFQSLLTSVSDLAEEIESLGWNGAKALRGWVDNAPRSWLTKRREVVLGDVRELVFRGLRERKVVERVEIRKVHRIEGKAMIGEAGGSGGGEGEDDWDTAWEEESEKPARSEQPLTKEDEDDASAWEFDEEDDDNASSEKKEDASGGDEEDAWGWGDDDTASQKPPSPVANRKQQTQSSSPSKPNGSSQPPIQPQELTLRETITTTAIPDSLLSLLQRTISDAETLSSEPQYASSPIAPAATALYTLPTLALAMYRAAAPTAYAKDQSGLGNLFVYNDASRIAELLRDWQSSQPEGSRLRIDSDVAALETFARRAYSSEMEAQRTILRDLLDGAQGFVNCTVHPYKGECEGAVDATVDRIKHVHALWKGILSEGALQSLGSLVGTVTTKMATEIQDLGDISEADSRQLKALCDRVLALNALFRQGAGEGQDMTFIYSPPWLKFQYLAEIMDSSLADIRWMWKEGELSLEFGKEEVVELVEALFAESELRRQAVREVRWG</sequence>
<evidence type="ECO:0000313" key="2">
    <source>
        <dbReference type="Proteomes" id="UP001281147"/>
    </source>
</evidence>
<name>A0ACC3NLF1_9PEZI</name>
<dbReference type="EMBL" id="JAUTXU010000029">
    <property type="protein sequence ID" value="KAK3718860.1"/>
    <property type="molecule type" value="Genomic_DNA"/>
</dbReference>
<dbReference type="Proteomes" id="UP001281147">
    <property type="component" value="Unassembled WGS sequence"/>
</dbReference>
<keyword evidence="2" id="KW-1185">Reference proteome</keyword>
<organism evidence="1 2">
    <name type="scientific">Vermiconidia calcicola</name>
    <dbReference type="NCBI Taxonomy" id="1690605"/>
    <lineage>
        <taxon>Eukaryota</taxon>
        <taxon>Fungi</taxon>
        <taxon>Dikarya</taxon>
        <taxon>Ascomycota</taxon>
        <taxon>Pezizomycotina</taxon>
        <taxon>Dothideomycetes</taxon>
        <taxon>Dothideomycetidae</taxon>
        <taxon>Mycosphaerellales</taxon>
        <taxon>Extremaceae</taxon>
        <taxon>Vermiconidia</taxon>
    </lineage>
</organism>
<comment type="caution">
    <text evidence="1">The sequence shown here is derived from an EMBL/GenBank/DDBJ whole genome shotgun (WGS) entry which is preliminary data.</text>
</comment>
<protein>
    <submittedName>
        <fullName evidence="1">Ribosome biogenesis protein ytm1</fullName>
    </submittedName>
</protein>